<feature type="compositionally biased region" description="Basic and acidic residues" evidence="1">
    <location>
        <begin position="46"/>
        <end position="60"/>
    </location>
</feature>
<dbReference type="AlphaFoldDB" id="G0P3F8"/>
<dbReference type="InterPro" id="IPR036638">
    <property type="entry name" value="HLH_DNA-bd_sf"/>
</dbReference>
<feature type="compositionally biased region" description="Low complexity" evidence="1">
    <location>
        <begin position="34"/>
        <end position="45"/>
    </location>
</feature>
<keyword evidence="3" id="KW-1185">Reference proteome</keyword>
<dbReference type="HOGENOM" id="CLU_967179_0_0_1"/>
<evidence type="ECO:0000256" key="1">
    <source>
        <dbReference type="SAM" id="MobiDB-lite"/>
    </source>
</evidence>
<dbReference type="EMBL" id="GL380043">
    <property type="protein sequence ID" value="EGT43968.1"/>
    <property type="molecule type" value="Genomic_DNA"/>
</dbReference>
<reference evidence="3" key="1">
    <citation type="submission" date="2011-07" db="EMBL/GenBank/DDBJ databases">
        <authorList>
            <consortium name="Caenorhabditis brenneri Sequencing and Analysis Consortium"/>
            <person name="Wilson R.K."/>
        </authorList>
    </citation>
    <scope>NUCLEOTIDE SEQUENCE [LARGE SCALE GENOMIC DNA]</scope>
    <source>
        <strain evidence="3">PB2801</strain>
    </source>
</reference>
<name>G0P3F8_CAEBE</name>
<feature type="region of interest" description="Disordered" evidence="1">
    <location>
        <begin position="22"/>
        <end position="60"/>
    </location>
</feature>
<dbReference type="SUPFAM" id="SSF47459">
    <property type="entry name" value="HLH, helix-loop-helix DNA-binding domain"/>
    <property type="match status" value="1"/>
</dbReference>
<evidence type="ECO:0000313" key="2">
    <source>
        <dbReference type="EMBL" id="EGT43968.1"/>
    </source>
</evidence>
<accession>G0P3F8</accession>
<gene>
    <name evidence="2" type="ORF">CAEBREN_21067</name>
</gene>
<dbReference type="GO" id="GO:0046983">
    <property type="term" value="F:protein dimerization activity"/>
    <property type="evidence" value="ECO:0007669"/>
    <property type="project" value="InterPro"/>
</dbReference>
<evidence type="ECO:0000313" key="3">
    <source>
        <dbReference type="Proteomes" id="UP000008068"/>
    </source>
</evidence>
<dbReference type="Proteomes" id="UP000008068">
    <property type="component" value="Unassembled WGS sequence"/>
</dbReference>
<proteinExistence type="predicted"/>
<dbReference type="InParanoid" id="G0P3F8"/>
<sequence length="288" mass="32042">MDATLLAMYNAIINTTATGFPPVIPAAASDENPSTSNSAATATSSHKAEKKSERRDKTNERFAELQKLARKDYNGKMSQANILKYALKCHILRHHRCTFAKRKSQSAAPEPIARNGGASTTYVADDDDSQPSTSTAPPRNASRAVPTSGFVCCKEKVTKFSSFIRFCAAGCKISIAQKYPTNNFKVYCTDCSNKKNAQTPLNEENWKELKNKNEAKEETLSCDRCDAKWHQCCSLELQGKKFVCSSCTRLDESLIRKTLIEYSKNEFENFMKHELNRPSFGPSTTSSD</sequence>
<organism evidence="3">
    <name type="scientific">Caenorhabditis brenneri</name>
    <name type="common">Nematode worm</name>
    <dbReference type="NCBI Taxonomy" id="135651"/>
    <lineage>
        <taxon>Eukaryota</taxon>
        <taxon>Metazoa</taxon>
        <taxon>Ecdysozoa</taxon>
        <taxon>Nematoda</taxon>
        <taxon>Chromadorea</taxon>
        <taxon>Rhabditida</taxon>
        <taxon>Rhabditina</taxon>
        <taxon>Rhabditomorpha</taxon>
        <taxon>Rhabditoidea</taxon>
        <taxon>Rhabditidae</taxon>
        <taxon>Peloderinae</taxon>
        <taxon>Caenorhabditis</taxon>
    </lineage>
</organism>
<protein>
    <submittedName>
        <fullName evidence="2">Uncharacterized protein</fullName>
    </submittedName>
</protein>
<feature type="region of interest" description="Disordered" evidence="1">
    <location>
        <begin position="100"/>
        <end position="145"/>
    </location>
</feature>